<evidence type="ECO:0000313" key="3">
    <source>
        <dbReference type="RefSeq" id="XP_030368967.1"/>
    </source>
</evidence>
<dbReference type="PROSITE" id="PS51221">
    <property type="entry name" value="TTL"/>
    <property type="match status" value="1"/>
</dbReference>
<dbReference type="Proteomes" id="UP000504634">
    <property type="component" value="Unplaced"/>
</dbReference>
<dbReference type="Gene3D" id="3.30.470.20">
    <property type="entry name" value="ATP-grasp fold, B domain"/>
    <property type="match status" value="1"/>
</dbReference>
<dbReference type="CTD" id="23170"/>
<protein>
    <submittedName>
        <fullName evidence="3">Tubulin--tyrosine ligase-like protein 12</fullName>
    </submittedName>
</protein>
<dbReference type="PANTHER" id="PTHR46088">
    <property type="entry name" value="TUBULIN--TYROSINE LIGASE-LIKE PROTEIN 12"/>
    <property type="match status" value="1"/>
</dbReference>
<accession>A0A6J2T230</accession>
<dbReference type="GO" id="GO:0005737">
    <property type="term" value="C:cytoplasm"/>
    <property type="evidence" value="ECO:0007669"/>
    <property type="project" value="TreeGrafter"/>
</dbReference>
<dbReference type="PANTHER" id="PTHR46088:SF1">
    <property type="entry name" value="TUBULIN--TYROSINE LIGASE-LIKE PROTEIN 12"/>
    <property type="match status" value="1"/>
</dbReference>
<dbReference type="OrthoDB" id="60477at2759"/>
<dbReference type="AlphaFoldDB" id="A0A6J2T230"/>
<dbReference type="Pfam" id="PF25556">
    <property type="entry name" value="SET_TTL"/>
    <property type="match status" value="1"/>
</dbReference>
<dbReference type="InterPro" id="IPR004344">
    <property type="entry name" value="TTL/TTLL_fam"/>
</dbReference>
<reference evidence="3" key="1">
    <citation type="submission" date="2025-08" db="UniProtKB">
        <authorList>
            <consortium name="RefSeq"/>
        </authorList>
    </citation>
    <scope>IDENTIFICATION</scope>
    <source>
        <strain evidence="3">11010-0011.00</strain>
        <tissue evidence="3">Whole body</tissue>
    </source>
</reference>
<evidence type="ECO:0000313" key="2">
    <source>
        <dbReference type="Proteomes" id="UP000504634"/>
    </source>
</evidence>
<dbReference type="GeneID" id="115620008"/>
<dbReference type="InterPro" id="IPR027749">
    <property type="entry name" value="TTLL12"/>
</dbReference>
<dbReference type="Pfam" id="PF03133">
    <property type="entry name" value="TTL"/>
    <property type="match status" value="1"/>
</dbReference>
<evidence type="ECO:0000259" key="1">
    <source>
        <dbReference type="Pfam" id="PF25556"/>
    </source>
</evidence>
<dbReference type="InterPro" id="IPR057954">
    <property type="entry name" value="SET_TTL12"/>
</dbReference>
<feature type="domain" description="Tubulin--tyrosine ligase-like protein 12 SET-like" evidence="1">
    <location>
        <begin position="75"/>
        <end position="236"/>
    </location>
</feature>
<dbReference type="RefSeq" id="XP_030368967.1">
    <property type="nucleotide sequence ID" value="XM_030513107.1"/>
</dbReference>
<organism evidence="2 3">
    <name type="scientific">Drosophila lebanonensis</name>
    <name type="common">Fruit fly</name>
    <name type="synonym">Scaptodrosophila lebanonensis</name>
    <dbReference type="NCBI Taxonomy" id="7225"/>
    <lineage>
        <taxon>Eukaryota</taxon>
        <taxon>Metazoa</taxon>
        <taxon>Ecdysozoa</taxon>
        <taxon>Arthropoda</taxon>
        <taxon>Hexapoda</taxon>
        <taxon>Insecta</taxon>
        <taxon>Pterygota</taxon>
        <taxon>Neoptera</taxon>
        <taxon>Endopterygota</taxon>
        <taxon>Diptera</taxon>
        <taxon>Brachycera</taxon>
        <taxon>Muscomorpha</taxon>
        <taxon>Ephydroidea</taxon>
        <taxon>Drosophilidae</taxon>
        <taxon>Scaptodrosophila</taxon>
    </lineage>
</organism>
<gene>
    <name evidence="3" type="primary">LOC115620008</name>
</gene>
<proteinExistence type="predicted"/>
<keyword evidence="2" id="KW-1185">Reference proteome</keyword>
<sequence length="627" mass="73214">MDGVNKYNEFLALHKPQLESSAIPEHFWPALYSKLSRDIFDAGEALQLMLIDYDEEENGVTEEDDDDSPNPKFALEVAREEGVKAKDPLAIYLVDHAWTFRMNNARQQLEQHAQLSDRMSAITGVDLEHEKRVDKILRRLWKYCHAYSIANEGLTDEERMPIWYVMDEVGSAVNHAEEPNFRLVPFLYLSTQTTYSLLFPIRDSKQGEQVTRDFIEYVAKDAVQRPALLLPWRDADFSDKTFIQTEPGAEYFSSGHIPETYPLANVLSPQISRCDPLKVYAEYDVIRAHLTAPEFTLVDNEVEADVLWLTRHYKTFAELSSQTPNKFINQFPFEYVITIKDLLSIVARRAAKEHHNSETLETLPSWLPTTYNLTTELLEFASYYQHRAAKGLDNHWIVKPWNLARGLDTHITNNIKQIVRLPATGPKIAQKYIERPVLFKRYELDAQVKFDIRYVILMKCAKPLEAYVHRKFFLRFANRPFSLDNFDDYEKHYTVMNYQENAELHHIKCDDFVGMWQEQYPDNEWRIVEQQICRMLHEVLQCATKAPPPCGLTPCPQSRALYAADIMLEWNSNSAGKNVMQPKLLEINWTPDCQRACDYYPEFFNDIFKLLFLDEKNDESFKLLTEN</sequence>
<name>A0A6J2T230_DROLE</name>